<dbReference type="Proteomes" id="UP000694867">
    <property type="component" value="Unplaced"/>
</dbReference>
<dbReference type="InterPro" id="IPR050756">
    <property type="entry name" value="CSN3"/>
</dbReference>
<protein>
    <recommendedName>
        <fullName evidence="4">COP9 signalosome complex subunit 3</fullName>
    </recommendedName>
</protein>
<evidence type="ECO:0000313" key="11">
    <source>
        <dbReference type="RefSeq" id="XP_003744070.1"/>
    </source>
</evidence>
<keyword evidence="10" id="KW-1185">Reference proteome</keyword>
<dbReference type="Pfam" id="PF22788">
    <property type="entry name" value="COP9_hel_rpt"/>
    <property type="match status" value="1"/>
</dbReference>
<dbReference type="PANTHER" id="PTHR10758">
    <property type="entry name" value="26S PROTEASOME NON-ATPASE REGULATORY SUBUNIT 3/COP9 SIGNALOSOME COMPLEX SUBUNIT 3"/>
    <property type="match status" value="1"/>
</dbReference>
<comment type="subcellular location">
    <subcellularLocation>
        <location evidence="2">Cytoplasm</location>
    </subcellularLocation>
    <subcellularLocation>
        <location evidence="1">Nucleus</location>
    </subcellularLocation>
</comment>
<keyword evidence="6" id="KW-0736">Signalosome</keyword>
<proteinExistence type="inferred from homology"/>
<dbReference type="InterPro" id="IPR036390">
    <property type="entry name" value="WH_DNA-bd_sf"/>
</dbReference>
<evidence type="ECO:0000313" key="10">
    <source>
        <dbReference type="Proteomes" id="UP000694867"/>
    </source>
</evidence>
<dbReference type="CTD" id="1448"/>
<evidence type="ECO:0000256" key="5">
    <source>
        <dbReference type="ARBA" id="ARBA00022490"/>
    </source>
</evidence>
<dbReference type="PROSITE" id="PS50250">
    <property type="entry name" value="PCI"/>
    <property type="match status" value="1"/>
</dbReference>
<organism evidence="10 11">
    <name type="scientific">Galendromus occidentalis</name>
    <name type="common">western predatory mite</name>
    <dbReference type="NCBI Taxonomy" id="34638"/>
    <lineage>
        <taxon>Eukaryota</taxon>
        <taxon>Metazoa</taxon>
        <taxon>Ecdysozoa</taxon>
        <taxon>Arthropoda</taxon>
        <taxon>Chelicerata</taxon>
        <taxon>Arachnida</taxon>
        <taxon>Acari</taxon>
        <taxon>Parasitiformes</taxon>
        <taxon>Mesostigmata</taxon>
        <taxon>Gamasina</taxon>
        <taxon>Phytoseioidea</taxon>
        <taxon>Phytoseiidae</taxon>
        <taxon>Typhlodrominae</taxon>
        <taxon>Galendromus</taxon>
    </lineage>
</organism>
<feature type="region of interest" description="Disordered" evidence="8">
    <location>
        <begin position="415"/>
        <end position="454"/>
    </location>
</feature>
<evidence type="ECO:0000256" key="8">
    <source>
        <dbReference type="SAM" id="MobiDB-lite"/>
    </source>
</evidence>
<dbReference type="GeneID" id="100906942"/>
<evidence type="ECO:0000256" key="7">
    <source>
        <dbReference type="ARBA" id="ARBA00023242"/>
    </source>
</evidence>
<dbReference type="GO" id="GO:0006511">
    <property type="term" value="P:ubiquitin-dependent protein catabolic process"/>
    <property type="evidence" value="ECO:0007669"/>
    <property type="project" value="TreeGrafter"/>
</dbReference>
<dbReference type="InterPro" id="IPR000717">
    <property type="entry name" value="PCI_dom"/>
</dbReference>
<evidence type="ECO:0000256" key="3">
    <source>
        <dbReference type="ARBA" id="ARBA00007084"/>
    </source>
</evidence>
<dbReference type="SUPFAM" id="SSF46785">
    <property type="entry name" value="Winged helix' DNA-binding domain"/>
    <property type="match status" value="1"/>
</dbReference>
<evidence type="ECO:0000256" key="4">
    <source>
        <dbReference type="ARBA" id="ARBA00014878"/>
    </source>
</evidence>
<dbReference type="PANTHER" id="PTHR10758:SF1">
    <property type="entry name" value="COP9 SIGNALOSOME COMPLEX SUBUNIT 3"/>
    <property type="match status" value="1"/>
</dbReference>
<evidence type="ECO:0000259" key="9">
    <source>
        <dbReference type="PROSITE" id="PS50250"/>
    </source>
</evidence>
<evidence type="ECO:0000256" key="1">
    <source>
        <dbReference type="ARBA" id="ARBA00004123"/>
    </source>
</evidence>
<keyword evidence="5" id="KW-0963">Cytoplasm</keyword>
<dbReference type="GO" id="GO:0005737">
    <property type="term" value="C:cytoplasm"/>
    <property type="evidence" value="ECO:0007669"/>
    <property type="project" value="UniProtKB-SubCell"/>
</dbReference>
<dbReference type="AlphaFoldDB" id="A0AAJ6QS35"/>
<dbReference type="Gene3D" id="1.25.40.570">
    <property type="match status" value="1"/>
</dbReference>
<name>A0AAJ6QS35_9ACAR</name>
<dbReference type="SMART" id="SM00088">
    <property type="entry name" value="PINT"/>
    <property type="match status" value="1"/>
</dbReference>
<dbReference type="KEGG" id="goe:100906942"/>
<evidence type="ECO:0000256" key="6">
    <source>
        <dbReference type="ARBA" id="ARBA00022790"/>
    </source>
</evidence>
<dbReference type="InterPro" id="IPR055089">
    <property type="entry name" value="COP9_N"/>
</dbReference>
<gene>
    <name evidence="11" type="primary">LOC100906942</name>
</gene>
<accession>A0AAJ6QS35</accession>
<comment type="similarity">
    <text evidence="3">Belongs to the CSN3 family.</text>
</comment>
<evidence type="ECO:0000256" key="2">
    <source>
        <dbReference type="ARBA" id="ARBA00004496"/>
    </source>
</evidence>
<dbReference type="RefSeq" id="XP_003744070.1">
    <property type="nucleotide sequence ID" value="XM_003744022.1"/>
</dbReference>
<keyword evidence="7" id="KW-0539">Nucleus</keyword>
<reference evidence="11" key="1">
    <citation type="submission" date="2025-08" db="UniProtKB">
        <authorList>
            <consortium name="RefSeq"/>
        </authorList>
    </citation>
    <scope>IDENTIFICATION</scope>
</reference>
<dbReference type="GO" id="GO:0008180">
    <property type="term" value="C:COP9 signalosome"/>
    <property type="evidence" value="ECO:0007669"/>
    <property type="project" value="UniProtKB-KW"/>
</dbReference>
<sequence length="465" mass="52668">MSHFVEHFVLKVQELSGQGKYQEISNMITTSPMGLMPSQISMNVLDNALETFNDYRHSLGVLHILTLKYNQFSPNDDFELLFRQTKSFLESCCKEQVKCAVDPFCDLCHRFTAAMVERGDRRRAVPLLLTAIDRLQSSPSDLTEIHGDLCQLCLLSKWFEPALRFLDVDITNVVRGKAKYAAKGFLLYFYYGGMIYTALKKYDKALFFFEAAITVESVVVSHIMLEAYKKHILLSLITKGKVEPLPKWTSSVVERFAHQISKVYHDLDSVYASNSVNHVRDFCANHAEQFARDGNTGLIKQCIASISRKNIKKLTKTFLTLSLSDVAQRCNLSSAREAERHLVNMIEDGEIYATINQRDGMVLFKDSPNKFDDPDCFLELEQKMRRYMDVADKVKKLSENIQVDPLFINKVGANEEEGAAGPGPGSVSNKLRSGSLERRTALNPPGRSADSDPLFQYLGSTTEWY</sequence>
<dbReference type="Pfam" id="PF01399">
    <property type="entry name" value="PCI"/>
    <property type="match status" value="1"/>
</dbReference>
<feature type="domain" description="PCI" evidence="9">
    <location>
        <begin position="201"/>
        <end position="369"/>
    </location>
</feature>